<proteinExistence type="predicted"/>
<evidence type="ECO:0000313" key="1">
    <source>
        <dbReference type="EMBL" id="OGL44661.1"/>
    </source>
</evidence>
<gene>
    <name evidence="1" type="ORF">A2161_06470</name>
</gene>
<dbReference type="AlphaFoldDB" id="A0A1F7RT98"/>
<protein>
    <submittedName>
        <fullName evidence="1">Uncharacterized protein</fullName>
    </submittedName>
</protein>
<reference evidence="1 2" key="1">
    <citation type="journal article" date="2016" name="Nat. Commun.">
        <title>Thousands of microbial genomes shed light on interconnected biogeochemical processes in an aquifer system.</title>
        <authorList>
            <person name="Anantharaman K."/>
            <person name="Brown C.T."/>
            <person name="Hug L.A."/>
            <person name="Sharon I."/>
            <person name="Castelle C.J."/>
            <person name="Probst A.J."/>
            <person name="Thomas B.C."/>
            <person name="Singh A."/>
            <person name="Wilkins M.J."/>
            <person name="Karaoz U."/>
            <person name="Brodie E.L."/>
            <person name="Williams K.H."/>
            <person name="Hubbard S.S."/>
            <person name="Banfield J.F."/>
        </authorList>
    </citation>
    <scope>NUCLEOTIDE SEQUENCE [LARGE SCALE GENOMIC DNA]</scope>
</reference>
<dbReference type="EMBL" id="MGDD01000213">
    <property type="protein sequence ID" value="OGL44661.1"/>
    <property type="molecule type" value="Genomic_DNA"/>
</dbReference>
<accession>A0A1F7RT98</accession>
<organism evidence="1 2">
    <name type="scientific">Candidatus Schekmanbacteria bacterium RBG_13_48_7</name>
    <dbReference type="NCBI Taxonomy" id="1817878"/>
    <lineage>
        <taxon>Bacteria</taxon>
        <taxon>Candidatus Schekmaniibacteriota</taxon>
    </lineage>
</organism>
<evidence type="ECO:0000313" key="2">
    <source>
        <dbReference type="Proteomes" id="UP000179266"/>
    </source>
</evidence>
<name>A0A1F7RT98_9BACT</name>
<comment type="caution">
    <text evidence="1">The sequence shown here is derived from an EMBL/GenBank/DDBJ whole genome shotgun (WGS) entry which is preliminary data.</text>
</comment>
<sequence>MEMKLFHPLRILQNKHNDVETPDKVQYFNYYKVAREMKVPENVLEGIEKEVKEEFPSDTLLFELHVLRALKSKSWK</sequence>
<dbReference type="Proteomes" id="UP000179266">
    <property type="component" value="Unassembled WGS sequence"/>
</dbReference>